<accession>A0A9P6KAS7</accession>
<evidence type="ECO:0000313" key="4">
    <source>
        <dbReference type="Proteomes" id="UP000780801"/>
    </source>
</evidence>
<dbReference type="Proteomes" id="UP000780801">
    <property type="component" value="Unassembled WGS sequence"/>
</dbReference>
<evidence type="ECO:0000313" key="3">
    <source>
        <dbReference type="EMBL" id="KAF9577960.1"/>
    </source>
</evidence>
<feature type="compositionally biased region" description="Polar residues" evidence="2">
    <location>
        <begin position="32"/>
        <end position="109"/>
    </location>
</feature>
<dbReference type="AlphaFoldDB" id="A0A9P6KAS7"/>
<dbReference type="OrthoDB" id="10255630at2759"/>
<feature type="coiled-coil region" evidence="1">
    <location>
        <begin position="533"/>
        <end position="567"/>
    </location>
</feature>
<keyword evidence="4" id="KW-1185">Reference proteome</keyword>
<feature type="non-terminal residue" evidence="3">
    <location>
        <position position="1"/>
    </location>
</feature>
<feature type="compositionally biased region" description="Low complexity" evidence="2">
    <location>
        <begin position="8"/>
        <end position="19"/>
    </location>
</feature>
<sequence>MDRPSLGSAHASASAASTAVHPPNVNAREAQTLMTPLQDSVQIQPVNAQDIQETIHMLSSQAESDGSRTSPGSEGSAKRTSALSPLITIQEQTPDSAQTDQRLASPSAGSSLSEKEPLLSSADEPTRPRQQRRLSSSPFQIFSAAASAAFSPLTKSPSLSSSPSSPSSSSRLSSPFMVGTGTAITGGEGTTMGWVQVDHHQQRDPPSLLEHSPSQAERHHRQSLQTLKTEHEKTRIQLGTLQNENHHLKAMVDTQSRDLKSLQQQAQERDQSLREAIQDRDMLSFEMTECHEDNAKYLKRLRSSGELVNALQEENRHLLDQLREVRARLAETAESKTGMAEQLERERERARMEALELGRVASRYRGEVERLQDLVLAMGNKHMHVQAQLRRHQQHYRQRLQQQLQQPQEMRPMMTDDSFAQQEGRLQHYQQDLAVPRSRIQEGTPVATDAPFGSGSLNPGSLPTEIENTSRTRRSKVTRRFTVNATSSLTSSSASSMLQGREAVAAATKPPLTVEQRKAEFLLDQITVLQRGFDGLRQEKITLELQLDLLQRQYELKLQELESREEEVK</sequence>
<evidence type="ECO:0000256" key="2">
    <source>
        <dbReference type="SAM" id="MobiDB-lite"/>
    </source>
</evidence>
<feature type="region of interest" description="Disordered" evidence="2">
    <location>
        <begin position="1"/>
        <end position="135"/>
    </location>
</feature>
<feature type="compositionally biased region" description="Low complexity" evidence="2">
    <location>
        <begin position="153"/>
        <end position="183"/>
    </location>
</feature>
<name>A0A9P6KAS7_9FUNG</name>
<feature type="region of interest" description="Disordered" evidence="2">
    <location>
        <begin position="153"/>
        <end position="230"/>
    </location>
</feature>
<comment type="caution">
    <text evidence="3">The sequence shown here is derived from an EMBL/GenBank/DDBJ whole genome shotgun (WGS) entry which is preliminary data.</text>
</comment>
<keyword evidence="1" id="KW-0175">Coiled coil</keyword>
<gene>
    <name evidence="3" type="ORF">BGW38_006513</name>
</gene>
<proteinExistence type="predicted"/>
<feature type="coiled-coil region" evidence="1">
    <location>
        <begin position="308"/>
        <end position="360"/>
    </location>
</feature>
<evidence type="ECO:0000256" key="1">
    <source>
        <dbReference type="SAM" id="Coils"/>
    </source>
</evidence>
<reference evidence="3" key="1">
    <citation type="journal article" date="2020" name="Fungal Divers.">
        <title>Resolving the Mortierellaceae phylogeny through synthesis of multi-gene phylogenetics and phylogenomics.</title>
        <authorList>
            <person name="Vandepol N."/>
            <person name="Liber J."/>
            <person name="Desiro A."/>
            <person name="Na H."/>
            <person name="Kennedy M."/>
            <person name="Barry K."/>
            <person name="Grigoriev I.V."/>
            <person name="Miller A.N."/>
            <person name="O'Donnell K."/>
            <person name="Stajich J.E."/>
            <person name="Bonito G."/>
        </authorList>
    </citation>
    <scope>NUCLEOTIDE SEQUENCE</scope>
    <source>
        <strain evidence="3">KOD1015</strain>
    </source>
</reference>
<dbReference type="EMBL" id="JAABOA010004171">
    <property type="protein sequence ID" value="KAF9577960.1"/>
    <property type="molecule type" value="Genomic_DNA"/>
</dbReference>
<organism evidence="3 4">
    <name type="scientific">Lunasporangiospora selenospora</name>
    <dbReference type="NCBI Taxonomy" id="979761"/>
    <lineage>
        <taxon>Eukaryota</taxon>
        <taxon>Fungi</taxon>
        <taxon>Fungi incertae sedis</taxon>
        <taxon>Mucoromycota</taxon>
        <taxon>Mortierellomycotina</taxon>
        <taxon>Mortierellomycetes</taxon>
        <taxon>Mortierellales</taxon>
        <taxon>Mortierellaceae</taxon>
        <taxon>Lunasporangiospora</taxon>
    </lineage>
</organism>
<feature type="region of interest" description="Disordered" evidence="2">
    <location>
        <begin position="444"/>
        <end position="475"/>
    </location>
</feature>
<protein>
    <submittedName>
        <fullName evidence="3">Uncharacterized protein</fullName>
    </submittedName>
</protein>